<dbReference type="EMBL" id="DWWM01000026">
    <property type="protein sequence ID" value="HJC36329.1"/>
    <property type="molecule type" value="Genomic_DNA"/>
</dbReference>
<evidence type="ECO:0000313" key="4">
    <source>
        <dbReference type="Proteomes" id="UP000823896"/>
    </source>
</evidence>
<dbReference type="AlphaFoldDB" id="A0A9D2SVW5"/>
<organism evidence="3 4">
    <name type="scientific">Candidatus Merdibacter merdavium</name>
    <dbReference type="NCBI Taxonomy" id="2838692"/>
    <lineage>
        <taxon>Bacteria</taxon>
        <taxon>Bacillati</taxon>
        <taxon>Bacillota</taxon>
        <taxon>Erysipelotrichia</taxon>
        <taxon>Erysipelotrichales</taxon>
        <taxon>Erysipelotrichaceae</taxon>
        <taxon>Merdibacter</taxon>
    </lineage>
</organism>
<dbReference type="InterPro" id="IPR013094">
    <property type="entry name" value="AB_hydrolase_3"/>
</dbReference>
<feature type="domain" description="Alpha/beta hydrolase fold-3" evidence="2">
    <location>
        <begin position="97"/>
        <end position="302"/>
    </location>
</feature>
<proteinExistence type="predicted"/>
<name>A0A9D2SVW5_9FIRM</name>
<dbReference type="GO" id="GO:0016787">
    <property type="term" value="F:hydrolase activity"/>
    <property type="evidence" value="ECO:0007669"/>
    <property type="project" value="UniProtKB-KW"/>
</dbReference>
<reference evidence="3" key="1">
    <citation type="journal article" date="2021" name="PeerJ">
        <title>Extensive microbial diversity within the chicken gut microbiome revealed by metagenomics and culture.</title>
        <authorList>
            <person name="Gilroy R."/>
            <person name="Ravi A."/>
            <person name="Getino M."/>
            <person name="Pursley I."/>
            <person name="Horton D.L."/>
            <person name="Alikhan N.F."/>
            <person name="Baker D."/>
            <person name="Gharbi K."/>
            <person name="Hall N."/>
            <person name="Watson M."/>
            <person name="Adriaenssens E.M."/>
            <person name="Foster-Nyarko E."/>
            <person name="Jarju S."/>
            <person name="Secka A."/>
            <person name="Antonio M."/>
            <person name="Oren A."/>
            <person name="Chaudhuri R.R."/>
            <person name="La Ragione R."/>
            <person name="Hildebrand F."/>
            <person name="Pallen M.J."/>
        </authorList>
    </citation>
    <scope>NUCLEOTIDE SEQUENCE</scope>
    <source>
        <strain evidence="3">CHK187-11901</strain>
    </source>
</reference>
<accession>A0A9D2SVW5</accession>
<comment type="caution">
    <text evidence="3">The sequence shown here is derived from an EMBL/GenBank/DDBJ whole genome shotgun (WGS) entry which is preliminary data.</text>
</comment>
<dbReference type="Proteomes" id="UP000823896">
    <property type="component" value="Unassembled WGS sequence"/>
</dbReference>
<dbReference type="InterPro" id="IPR029058">
    <property type="entry name" value="AB_hydrolase_fold"/>
</dbReference>
<dbReference type="Pfam" id="PF07859">
    <property type="entry name" value="Abhydrolase_3"/>
    <property type="match status" value="1"/>
</dbReference>
<dbReference type="SUPFAM" id="SSF53474">
    <property type="entry name" value="alpha/beta-Hydrolases"/>
    <property type="match status" value="1"/>
</dbReference>
<dbReference type="PANTHER" id="PTHR48081:SF8">
    <property type="entry name" value="ALPHA_BETA HYDROLASE FOLD-3 DOMAIN-CONTAINING PROTEIN-RELATED"/>
    <property type="match status" value="1"/>
</dbReference>
<dbReference type="Gene3D" id="3.40.50.1820">
    <property type="entry name" value="alpha/beta hydrolase"/>
    <property type="match status" value="1"/>
</dbReference>
<evidence type="ECO:0000259" key="2">
    <source>
        <dbReference type="Pfam" id="PF07859"/>
    </source>
</evidence>
<evidence type="ECO:0000313" key="3">
    <source>
        <dbReference type="EMBL" id="HJC36329.1"/>
    </source>
</evidence>
<gene>
    <name evidence="3" type="ORF">H9702_04280</name>
</gene>
<protein>
    <submittedName>
        <fullName evidence="3">Alpha/beta hydrolase</fullName>
    </submittedName>
</protein>
<evidence type="ECO:0000256" key="1">
    <source>
        <dbReference type="ARBA" id="ARBA00022801"/>
    </source>
</evidence>
<reference evidence="3" key="2">
    <citation type="submission" date="2021-04" db="EMBL/GenBank/DDBJ databases">
        <authorList>
            <person name="Gilroy R."/>
        </authorList>
    </citation>
    <scope>NUCLEOTIDE SEQUENCE</scope>
    <source>
        <strain evidence="3">CHK187-11901</strain>
    </source>
</reference>
<keyword evidence="1 3" id="KW-0378">Hydrolase</keyword>
<sequence>MQKKKMLAAATALACWSGYRLYRYPVHPSLLPMNLLAMPGFALSPGTAALGNQMIRRLNFPEPLNGLTRRVMIIPSAHGKVKITVYEHIQSAASPCLVYFHGGGFCFADAPYIHEIVMRYAKETPCTAVFVHYRTSDHDPYPVPFQDCCAALKFVWDNHASLHIDPHKIAVGGDSAGGCLAAVCAQWSRDHAHIPLCFQMLIYPVTDVRMMTPSMKKYKDSPFWNAGLNKKMWDIYLRNYPGKCPPYASPMQAEDLSDLPDAYIETEEFDCLRDEGILYAKKLCEADIQVQENRVKGTFHGFDFFDHAAIAEEMISIRVNALKKAFK</sequence>
<dbReference type="InterPro" id="IPR050300">
    <property type="entry name" value="GDXG_lipolytic_enzyme"/>
</dbReference>
<dbReference type="PANTHER" id="PTHR48081">
    <property type="entry name" value="AB HYDROLASE SUPERFAMILY PROTEIN C4A8.06C"/>
    <property type="match status" value="1"/>
</dbReference>